<dbReference type="InterPro" id="IPR044770">
    <property type="entry name" value="MFS_spinster-like"/>
</dbReference>
<reference evidence="9" key="1">
    <citation type="submission" date="2017-06" db="EMBL/GenBank/DDBJ databases">
        <authorList>
            <person name="Varghese N."/>
            <person name="Submissions S."/>
        </authorList>
    </citation>
    <scope>NUCLEOTIDE SEQUENCE [LARGE SCALE GENOMIC DNA]</scope>
    <source>
        <strain evidence="9">CIP 108523</strain>
    </source>
</reference>
<feature type="transmembrane region" description="Helical" evidence="6">
    <location>
        <begin position="12"/>
        <end position="30"/>
    </location>
</feature>
<evidence type="ECO:0000256" key="6">
    <source>
        <dbReference type="SAM" id="Phobius"/>
    </source>
</evidence>
<dbReference type="PROSITE" id="PS50850">
    <property type="entry name" value="MFS"/>
    <property type="match status" value="1"/>
</dbReference>
<gene>
    <name evidence="8" type="ORF">SAMN05216255_0238</name>
</gene>
<feature type="transmembrane region" description="Helical" evidence="6">
    <location>
        <begin position="84"/>
        <end position="106"/>
    </location>
</feature>
<feature type="transmembrane region" description="Helical" evidence="6">
    <location>
        <begin position="306"/>
        <end position="325"/>
    </location>
</feature>
<proteinExistence type="predicted"/>
<evidence type="ECO:0000256" key="5">
    <source>
        <dbReference type="ARBA" id="ARBA00023136"/>
    </source>
</evidence>
<evidence type="ECO:0000256" key="2">
    <source>
        <dbReference type="ARBA" id="ARBA00022448"/>
    </source>
</evidence>
<dbReference type="EMBL" id="FZOG01000001">
    <property type="protein sequence ID" value="SNR79743.1"/>
    <property type="molecule type" value="Genomic_DNA"/>
</dbReference>
<feature type="transmembrane region" description="Helical" evidence="6">
    <location>
        <begin position="112"/>
        <end position="131"/>
    </location>
</feature>
<feature type="transmembrane region" description="Helical" evidence="6">
    <location>
        <begin position="185"/>
        <end position="206"/>
    </location>
</feature>
<dbReference type="Gene3D" id="1.20.1250.20">
    <property type="entry name" value="MFS general substrate transporter like domains"/>
    <property type="match status" value="1"/>
</dbReference>
<keyword evidence="5 6" id="KW-0472">Membrane</keyword>
<evidence type="ECO:0000259" key="7">
    <source>
        <dbReference type="PROSITE" id="PS50850"/>
    </source>
</evidence>
<organism evidence="8 9">
    <name type="scientific">Pseudomonas segetis</name>
    <dbReference type="NCBI Taxonomy" id="298908"/>
    <lineage>
        <taxon>Bacteria</taxon>
        <taxon>Pseudomonadati</taxon>
        <taxon>Pseudomonadota</taxon>
        <taxon>Gammaproteobacteria</taxon>
        <taxon>Pseudomonadales</taxon>
        <taxon>Pseudomonadaceae</taxon>
        <taxon>Pseudomonas</taxon>
    </lineage>
</organism>
<dbReference type="Proteomes" id="UP000242915">
    <property type="component" value="Unassembled WGS sequence"/>
</dbReference>
<name>A0A238ZAB9_9PSED</name>
<dbReference type="AlphaFoldDB" id="A0A238ZAB9"/>
<dbReference type="Pfam" id="PF07690">
    <property type="entry name" value="MFS_1"/>
    <property type="match status" value="1"/>
</dbReference>
<dbReference type="PANTHER" id="PTHR23505:SF79">
    <property type="entry name" value="PROTEIN SPINSTER"/>
    <property type="match status" value="1"/>
</dbReference>
<dbReference type="InterPro" id="IPR036259">
    <property type="entry name" value="MFS_trans_sf"/>
</dbReference>
<keyword evidence="2" id="KW-0813">Transport</keyword>
<dbReference type="RefSeq" id="WP_089358537.1">
    <property type="nucleotide sequence ID" value="NZ_FZOG01000001.1"/>
</dbReference>
<accession>A0A238ZAB9</accession>
<comment type="subcellular location">
    <subcellularLocation>
        <location evidence="1">Membrane</location>
        <topology evidence="1">Multi-pass membrane protein</topology>
    </subcellularLocation>
</comment>
<protein>
    <submittedName>
        <fullName evidence="8">Predicted arabinose efflux permease, MFS family</fullName>
    </submittedName>
</protein>
<feature type="transmembrane region" description="Helical" evidence="6">
    <location>
        <begin position="368"/>
        <end position="390"/>
    </location>
</feature>
<feature type="transmembrane region" description="Helical" evidence="6">
    <location>
        <begin position="240"/>
        <end position="262"/>
    </location>
</feature>
<dbReference type="GO" id="GO:0022857">
    <property type="term" value="F:transmembrane transporter activity"/>
    <property type="evidence" value="ECO:0007669"/>
    <property type="project" value="InterPro"/>
</dbReference>
<dbReference type="InterPro" id="IPR020846">
    <property type="entry name" value="MFS_dom"/>
</dbReference>
<dbReference type="GO" id="GO:0016020">
    <property type="term" value="C:membrane"/>
    <property type="evidence" value="ECO:0007669"/>
    <property type="project" value="UniProtKB-SubCell"/>
</dbReference>
<feature type="transmembrane region" description="Helical" evidence="6">
    <location>
        <begin position="274"/>
        <end position="294"/>
    </location>
</feature>
<feature type="domain" description="Major facilitator superfamily (MFS) profile" evidence="7">
    <location>
        <begin position="17"/>
        <end position="425"/>
    </location>
</feature>
<dbReference type="PANTHER" id="PTHR23505">
    <property type="entry name" value="SPINSTER"/>
    <property type="match status" value="1"/>
</dbReference>
<evidence type="ECO:0000313" key="8">
    <source>
        <dbReference type="EMBL" id="SNR79743.1"/>
    </source>
</evidence>
<feature type="transmembrane region" description="Helical" evidence="6">
    <location>
        <begin position="143"/>
        <end position="165"/>
    </location>
</feature>
<dbReference type="CDD" id="cd17328">
    <property type="entry name" value="MFS_spinster_like"/>
    <property type="match status" value="1"/>
</dbReference>
<dbReference type="InterPro" id="IPR011701">
    <property type="entry name" value="MFS"/>
</dbReference>
<dbReference type="SUPFAM" id="SSF103473">
    <property type="entry name" value="MFS general substrate transporter"/>
    <property type="match status" value="1"/>
</dbReference>
<evidence type="ECO:0000313" key="9">
    <source>
        <dbReference type="Proteomes" id="UP000242915"/>
    </source>
</evidence>
<feature type="transmembrane region" description="Helical" evidence="6">
    <location>
        <begin position="331"/>
        <end position="356"/>
    </location>
</feature>
<feature type="transmembrane region" description="Helical" evidence="6">
    <location>
        <begin position="53"/>
        <end position="72"/>
    </location>
</feature>
<keyword evidence="3 6" id="KW-0812">Transmembrane</keyword>
<feature type="transmembrane region" description="Helical" evidence="6">
    <location>
        <begin position="402"/>
        <end position="421"/>
    </location>
</feature>
<sequence length="459" mass="48989">MPNNNNGYPSNIRAWTTVSILMVAYVLSFIDRQILNLLVGPIRRDLAISDTEMSLLMGLSFALFYTVCGIPLGRLADSKSRRGLIAFGVLFWSAATAACGMVRLYWQFLLCRIGVGVGEAALSPAAYSLIADSFPLERRATAISVYSMGVYLGSGLAFLLGGLVIKFASAQGDVMLPVLGEVRPWQLIFLVLGAAGVLFTLLMLAVKEPARRGAGAGVVVPLSQVASYIRKNRRTVLCHNFGFAGLAFAGYGSAAWVPTFYIRTYGWDASHVGIVYGSIVAVFGCLGIVFGGRLADWMAKRGRTDANMRVGLYAAIGSVPFVLGFPLMESAFWASVLMAPTVFCLSMPFGVAPAAIQEIMPNSMRGQASAIYLFVITLLGLGIGPTAVALVTDYVFADDNALRYSLLIVTILAVSTSIILLSKGLKPYRESIEQLGAWSAAADQQAADDSAAALVPNRP</sequence>
<keyword evidence="4 6" id="KW-1133">Transmembrane helix</keyword>
<evidence type="ECO:0000256" key="4">
    <source>
        <dbReference type="ARBA" id="ARBA00022989"/>
    </source>
</evidence>
<keyword evidence="9" id="KW-1185">Reference proteome</keyword>
<evidence type="ECO:0000256" key="3">
    <source>
        <dbReference type="ARBA" id="ARBA00022692"/>
    </source>
</evidence>
<evidence type="ECO:0000256" key="1">
    <source>
        <dbReference type="ARBA" id="ARBA00004141"/>
    </source>
</evidence>